<dbReference type="RefSeq" id="WP_180860746.1">
    <property type="nucleotide sequence ID" value="NZ_CP047415.1"/>
</dbReference>
<dbReference type="AlphaFoldDB" id="A0A7H9EAG0"/>
<evidence type="ECO:0000313" key="2">
    <source>
        <dbReference type="Proteomes" id="UP000510660"/>
    </source>
</evidence>
<sequence length="63" mass="7083">MEFKLDEQFYKISELALQVDKIITEAKKAGILNDENGFSFSEIWELSAIAYLASTKGDTNHGI</sequence>
<name>A0A7H9EAG0_9LACO</name>
<dbReference type="Proteomes" id="UP000510660">
    <property type="component" value="Chromosome"/>
</dbReference>
<reference evidence="1 2" key="1">
    <citation type="submission" date="2020-01" db="EMBL/GenBank/DDBJ databases">
        <title>Complete and circular genome sequences of six lactobacillus isolates from horses.</title>
        <authorList>
            <person name="Hassan H.M."/>
        </authorList>
    </citation>
    <scope>NUCLEOTIDE SEQUENCE [LARGE SCALE GENOMIC DNA]</scope>
    <source>
        <strain evidence="1 2">1D</strain>
    </source>
</reference>
<protein>
    <submittedName>
        <fullName evidence="1">Uncharacterized protein</fullName>
    </submittedName>
</protein>
<gene>
    <name evidence="1" type="ORF">GTO85_09680</name>
</gene>
<accession>A0A7H9EAG0</accession>
<evidence type="ECO:0000313" key="1">
    <source>
        <dbReference type="EMBL" id="QLL74596.1"/>
    </source>
</evidence>
<dbReference type="EMBL" id="CP047415">
    <property type="protein sequence ID" value="QLL74596.1"/>
    <property type="molecule type" value="Genomic_DNA"/>
</dbReference>
<proteinExistence type="predicted"/>
<organism evidence="1 2">
    <name type="scientific">Lactobacillus crispatus</name>
    <dbReference type="NCBI Taxonomy" id="47770"/>
    <lineage>
        <taxon>Bacteria</taxon>
        <taxon>Bacillati</taxon>
        <taxon>Bacillota</taxon>
        <taxon>Bacilli</taxon>
        <taxon>Lactobacillales</taxon>
        <taxon>Lactobacillaceae</taxon>
        <taxon>Lactobacillus</taxon>
    </lineage>
</organism>